<accession>A0A0F8AE47</accession>
<dbReference type="EMBL" id="REGW02000036">
    <property type="protein sequence ID" value="KAE8278111.1"/>
    <property type="molecule type" value="Genomic_DNA"/>
</dbReference>
<dbReference type="InterPro" id="IPR042566">
    <property type="entry name" value="L1_C"/>
</dbReference>
<dbReference type="AlphaFoldDB" id="A0A0F8AE47"/>
<protein>
    <submittedName>
        <fullName evidence="2">Putative transposase element L1Md-A101/L1Md-A102/L1Md-A2</fullName>
    </submittedName>
</protein>
<dbReference type="Proteomes" id="UP000424527">
    <property type="component" value="Unassembled WGS sequence"/>
</dbReference>
<proteinExistence type="predicted"/>
<dbReference type="Gene3D" id="3.30.250.20">
    <property type="entry name" value="L1 transposable element, C-terminal domain"/>
    <property type="match status" value="1"/>
</dbReference>
<organism evidence="2">
    <name type="scientific">Larimichthys crocea</name>
    <name type="common">Large yellow croaker</name>
    <name type="synonym">Pseudosciaena crocea</name>
    <dbReference type="NCBI Taxonomy" id="215358"/>
    <lineage>
        <taxon>Eukaryota</taxon>
        <taxon>Metazoa</taxon>
        <taxon>Chordata</taxon>
        <taxon>Craniata</taxon>
        <taxon>Vertebrata</taxon>
        <taxon>Euteleostomi</taxon>
        <taxon>Actinopterygii</taxon>
        <taxon>Neopterygii</taxon>
        <taxon>Teleostei</taxon>
        <taxon>Neoteleostei</taxon>
        <taxon>Acanthomorphata</taxon>
        <taxon>Eupercaria</taxon>
        <taxon>Sciaenidae</taxon>
        <taxon>Larimichthys</taxon>
    </lineage>
</organism>
<reference evidence="1 3" key="2">
    <citation type="submission" date="2019-07" db="EMBL/GenBank/DDBJ databases">
        <title>Chromosome genome assembly for large yellow croaker.</title>
        <authorList>
            <person name="Xiao S."/>
        </authorList>
    </citation>
    <scope>NUCLEOTIDE SEQUENCE [LARGE SCALE GENOMIC DNA]</scope>
    <source>
        <strain evidence="1">JMULYC20181020</strain>
        <tissue evidence="1">Muscle</tissue>
    </source>
</reference>
<dbReference type="InterPro" id="IPR004244">
    <property type="entry name" value="Transposase_22"/>
</dbReference>
<evidence type="ECO:0000313" key="3">
    <source>
        <dbReference type="Proteomes" id="UP000424527"/>
    </source>
</evidence>
<name>A0A0F8AE47_LARCR</name>
<dbReference type="EMBL" id="KQ042437">
    <property type="protein sequence ID" value="KKF14776.1"/>
    <property type="molecule type" value="Genomic_DNA"/>
</dbReference>
<dbReference type="PANTHER" id="PTHR11505">
    <property type="entry name" value="L1 TRANSPOSABLE ELEMENT-RELATED"/>
    <property type="match status" value="1"/>
</dbReference>
<evidence type="ECO:0000313" key="2">
    <source>
        <dbReference type="EMBL" id="KKF14776.1"/>
    </source>
</evidence>
<keyword evidence="3" id="KW-1185">Reference proteome</keyword>
<reference evidence="2" key="1">
    <citation type="journal article" date="2015" name="PLoS Genet.">
        <title>Genome Sequencing of the Perciform Fish Larimichthys crocea Provides Insights into Molecular and Genetic Mechanisms of Stress Adaptation.</title>
        <authorList>
            <person name="Ao J."/>
            <person name="Mu Y."/>
            <person name="Xiang L.X."/>
            <person name="Fan D."/>
            <person name="Feng M."/>
            <person name="Zhang S."/>
            <person name="Shi Q."/>
            <person name="Zhu L.Y."/>
            <person name="Li T."/>
            <person name="Ding Y."/>
            <person name="Nie L."/>
            <person name="Li Q."/>
            <person name="Dong W.R."/>
            <person name="Jiang L."/>
            <person name="Sun B."/>
            <person name="Zhang X."/>
            <person name="Li M."/>
            <person name="Zhang H.Q."/>
            <person name="Xie S."/>
            <person name="Zhu Y."/>
            <person name="Jiang X."/>
            <person name="Wang X."/>
            <person name="Mu P."/>
            <person name="Chen W."/>
            <person name="Yue Z."/>
            <person name="Wang Z."/>
            <person name="Wang J."/>
            <person name="Shao J.Z."/>
            <person name="Chen X."/>
        </authorList>
    </citation>
    <scope>NUCLEOTIDE SEQUENCE [LARGE SCALE GENOMIC DNA]</scope>
    <source>
        <strain evidence="2">SSNF</strain>
        <tissue evidence="2">Blood</tissue>
    </source>
</reference>
<gene>
    <name evidence="1" type="ORF">D5F01_LYC23805</name>
    <name evidence="2" type="ORF">EH28_00718</name>
</gene>
<sequence>MPDVNIQIERAHRSLTAKPKNPNAAPRSLVVKFLDYSVKDAILRQAWSQRQVLYKTEPIFFDHDYSPELQKKRAQVRDVIKQLKQKNISANCIYPAQLRIITDDGEKTYSTLTHALPVLQEFEIQARVDERGRMESELSHYGWSAARERRGKNPAVLPATDVRAFFSGDE</sequence>
<evidence type="ECO:0000313" key="1">
    <source>
        <dbReference type="EMBL" id="KAE8278111.1"/>
    </source>
</evidence>